<feature type="compositionally biased region" description="Low complexity" evidence="1">
    <location>
        <begin position="1531"/>
        <end position="1540"/>
    </location>
</feature>
<dbReference type="EMBL" id="CM008968">
    <property type="protein sequence ID" value="PNW80903.1"/>
    <property type="molecule type" value="Genomic_DNA"/>
</dbReference>
<keyword evidence="3" id="KW-1185">Reference proteome</keyword>
<feature type="region of interest" description="Disordered" evidence="1">
    <location>
        <begin position="2136"/>
        <end position="2156"/>
    </location>
</feature>
<sequence>MTHRPSVAATPATPAPATGPATPTHGLSPSLLTSLQKRAAHLRSLLNSLPDAADAASPSPRPAPLVAPLAGQQQRAVGLHGANSAATAGAIGQHERCVVAEAGAPGQALTTRSRESSSGSAGGRIRPSDVRVSASQLATAAASASAAFAAVREDGSLNSSPAKDAAASRAASDAGPDASMSTTGGAAASVTGVAEGGASRVLADSRDGEGLDQADRRAKLAGGPSVGRLPASAYAPFIPEPTADGPESQQLQQTASTPGAGFSTEGQTFSAPRLLPQEQQLLPARFMPHPPAQPPAPLPQPGQPLHSDRQSGHAVAPSQRSASPAASAPPHHPAIPAPTRTEDAEPPSSAAVGAAGPVLSAGSSPSHAGRPDSHRGPPLAVPVVCVPARTVAALQDDASQGQAAAAQGPQNHERRHQSVPPCAETLAFTSGSHFAAASAAAGAGVGAEDGQRPQPQGMSQSSDRAAGAAGTAVQTASGASADALGGGGKLADDYLQQPDARTSAAACGVDAPYAHLSAGVGSSDDGYQVRAQGREAALSEDVLAAAIAAARISAQAAFFSPGAQRAVPRQAGYSGRASSSGTPASPGGGGGGAYHRQPHVMGMGGISAAAAPYIAHSPGTITPGTGTAASSVRSGFSPVRSPYDLLLHGGLTTGPAAVLLPMGPGSDAGRGAGSIVMPGGAARAAWSTASSAGGSSVGVGRRGGGTSTARAGGARGTEAMGTEFFRRNNLLQRKRQQWAAQGQRERESESGVSTEHRLSLTGAGTAAVNKPHALCTGAADMGTPQAPIRSLEDLQRWAMRRDKRLAVLREEREEAERQLQESHPFRPTITEKSRRMVEAARARSPASRSQRPWAASPLPGSAAGESIDGVVETADAAPAAAEQPTAQTTSKHPPQQPEQQQQQQDAVPSVGVPAAAAGDLLNALRGSRPWHTPPQAAAINAAAASLRSSVAAAAAVELLNAASTATAASPDRSEIHGKSQAVSGTAAPAKTPGKATATMTPGRAGGSGAAAAGGGTPSAAALLTAARHSKSRGRYSLVADTEAVVGAVAEAIEDAAAALRRTIEGSTSPRRSASGLVTRLRASGDANDVSAGRRAEGAAPKAVAAAGMKGGQAAEPPAAPRHAPGYQGATALAQQIGPQDSGNYAAAYGAHHQASAPAGLHYAPPILGTQQGVHAGTYYPASVDTAVRGVGSSSGGAGGSGGGATLPGVAPTPFTIVPDPRQPFPGYGAVGSSSVAATTFGAAAADGSSRPVSNSSWAAELMSGSRDSNTVAASAGAASAAAATAAARQALAAGGVSRRSTRSTSGAGRSAAFAVAARRTSSSGGTGGGSAGGAAPGSASPVQRPQAPVVPPSPSPSSSPIPAFASPASAVRGSANNSSRMSRARVSWSDLVSGGEGGSGGGAAGAEPDPRRSAGGTSEGVGVAEGSALTTKPASGFMMGTVGAFRPSFDGASSRGMATTLPAPTVLTTAMEPPVATSFTVLPLVAGSHIEQNGELRTPHATLPGQGEPHQRQQPEQQGSLGPRPGPQTQAVAAPNAAAPDTYSYPARSRSGGSAMSAVAAALAVGASSTTDSPGIGSHHDPAATTAGGSVPTGAASFMPTALGTAAYQHVPAVALPAVQGTSDGGASSRARSHDASAGGAVSEPSFAAMPWSAARSVAVGSSSGGGAMSATRGLSPSDGTSVFGAVTLTLNNDAGQAEPPATPPPLTPAPEEHNVEATRQRHQELEGRKDSLAVALEAALLAATAVATAAAASAEKGRKLAAVGDATTTDPAVARIETLAVAHTDPSSTTQMAVCNNANGSGATLRVMGTVTESVAPPASASIAAGAVDANNELGNALIDSEPSSPVQTRHVPLSSVHSSEGVNEAHVSAARAPVVKQPAAAASDVPAPPVSQLALATAAALAMRARSETSLQAIAAPGTVATGTSAPLGLEGIPGEQLAVSGRAGLHSGLILAMTASGPVHVPLGGGTSMSAGGAVAASPSPSYASASAASAPRDARGVAFTRLPASNPSSAASTPRKMSASLSMSAAHSLAAAAAAAAAAAGASSSAGGAPPALPHVSQQSALLRGYASAGGAPDMHPRPSSPLRPVGSVRKHGLALPPGVDGLALSSTSPASPPNVVMASAAMLVDMAAGITPPGASSSRRRSSLLSAGGSVERPLVQSCPVSVTSPQEPAQVDNSAGAEADALSAIRYARSPVAALLSAGLMPQQEPEGQQHQERQQQWLTEQQVEPEATKAHDDGSEGDSLQTLLRRIEALRSGSAAVVANPSASSDARSEAGPAAGAAAALTAPGSAAAAAQKTHTGNHSADTPVRLADRSSGVVSSPGAAELSLDALVRRAELARAAALMAAMEPEVHSPPPRSSDALQHGTAPAALTAARHANGVSPSSNAPTPRHQAAEADTAVESPAPSEAQPSAYSMPRQGELPSPGLCDMQGVVEAEATGVPEPMRSSWSLADYVPSTGATRSQR</sequence>
<feature type="region of interest" description="Disordered" evidence="1">
    <location>
        <begin position="569"/>
        <end position="598"/>
    </location>
</feature>
<feature type="compositionally biased region" description="Gly residues" evidence="1">
    <location>
        <begin position="695"/>
        <end position="706"/>
    </location>
</feature>
<feature type="compositionally biased region" description="Low complexity" evidence="1">
    <location>
        <begin position="346"/>
        <end position="366"/>
    </location>
</feature>
<feature type="compositionally biased region" description="Low complexity" evidence="1">
    <location>
        <begin position="396"/>
        <end position="410"/>
    </location>
</feature>
<feature type="compositionally biased region" description="Low complexity" evidence="1">
    <location>
        <begin position="872"/>
        <end position="889"/>
    </location>
</feature>
<feature type="region of interest" description="Disordered" evidence="1">
    <location>
        <begin position="1292"/>
        <end position="1423"/>
    </location>
</feature>
<dbReference type="Proteomes" id="UP000006906">
    <property type="component" value="Chromosome 7"/>
</dbReference>
<feature type="compositionally biased region" description="Low complexity" evidence="1">
    <location>
        <begin position="8"/>
        <end position="24"/>
    </location>
</feature>
<dbReference type="OrthoDB" id="10675084at2759"/>
<feature type="compositionally biased region" description="Low complexity" evidence="1">
    <location>
        <begin position="1625"/>
        <end position="1641"/>
    </location>
</feature>
<feature type="region of interest" description="Disordered" evidence="1">
    <location>
        <begin position="51"/>
        <end position="73"/>
    </location>
</feature>
<feature type="compositionally biased region" description="Low complexity" evidence="1">
    <location>
        <begin position="2221"/>
        <end position="2231"/>
    </location>
</feature>
<proteinExistence type="predicted"/>
<feature type="compositionally biased region" description="Pro residues" evidence="1">
    <location>
        <begin position="1348"/>
        <end position="1359"/>
    </location>
</feature>
<reference evidence="2 3" key="1">
    <citation type="journal article" date="2007" name="Science">
        <title>The Chlamydomonas genome reveals the evolution of key animal and plant functions.</title>
        <authorList>
            <person name="Merchant S.S."/>
            <person name="Prochnik S.E."/>
            <person name="Vallon O."/>
            <person name="Harris E.H."/>
            <person name="Karpowicz S.J."/>
            <person name="Witman G.B."/>
            <person name="Terry A."/>
            <person name="Salamov A."/>
            <person name="Fritz-Laylin L.K."/>
            <person name="Marechal-Drouard L."/>
            <person name="Marshall W.F."/>
            <person name="Qu L.H."/>
            <person name="Nelson D.R."/>
            <person name="Sanderfoot A.A."/>
            <person name="Spalding M.H."/>
            <person name="Kapitonov V.V."/>
            <person name="Ren Q."/>
            <person name="Ferris P."/>
            <person name="Lindquist E."/>
            <person name="Shapiro H."/>
            <person name="Lucas S.M."/>
            <person name="Grimwood J."/>
            <person name="Schmutz J."/>
            <person name="Cardol P."/>
            <person name="Cerutti H."/>
            <person name="Chanfreau G."/>
            <person name="Chen C.L."/>
            <person name="Cognat V."/>
            <person name="Croft M.T."/>
            <person name="Dent R."/>
            <person name="Dutcher S."/>
            <person name="Fernandez E."/>
            <person name="Fukuzawa H."/>
            <person name="Gonzalez-Ballester D."/>
            <person name="Gonzalez-Halphen D."/>
            <person name="Hallmann A."/>
            <person name="Hanikenne M."/>
            <person name="Hippler M."/>
            <person name="Inwood W."/>
            <person name="Jabbari K."/>
            <person name="Kalanon M."/>
            <person name="Kuras R."/>
            <person name="Lefebvre P.A."/>
            <person name="Lemaire S.D."/>
            <person name="Lobanov A.V."/>
            <person name="Lohr M."/>
            <person name="Manuell A."/>
            <person name="Meier I."/>
            <person name="Mets L."/>
            <person name="Mittag M."/>
            <person name="Mittelmeier T."/>
            <person name="Moroney J.V."/>
            <person name="Moseley J."/>
            <person name="Napoli C."/>
            <person name="Nedelcu A.M."/>
            <person name="Niyogi K."/>
            <person name="Novoselov S.V."/>
            <person name="Paulsen I.T."/>
            <person name="Pazour G."/>
            <person name="Purton S."/>
            <person name="Ral J.P."/>
            <person name="Riano-Pachon D.M."/>
            <person name="Riekhof W."/>
            <person name="Rymarquis L."/>
            <person name="Schroda M."/>
            <person name="Stern D."/>
            <person name="Umen J."/>
            <person name="Willows R."/>
            <person name="Wilson N."/>
            <person name="Zimmer S.L."/>
            <person name="Allmer J."/>
            <person name="Balk J."/>
            <person name="Bisova K."/>
            <person name="Chen C.J."/>
            <person name="Elias M."/>
            <person name="Gendler K."/>
            <person name="Hauser C."/>
            <person name="Lamb M.R."/>
            <person name="Ledford H."/>
            <person name="Long J.C."/>
            <person name="Minagawa J."/>
            <person name="Page M.D."/>
            <person name="Pan J."/>
            <person name="Pootakham W."/>
            <person name="Roje S."/>
            <person name="Rose A."/>
            <person name="Stahlberg E."/>
            <person name="Terauchi A.M."/>
            <person name="Yang P."/>
            <person name="Ball S."/>
            <person name="Bowler C."/>
            <person name="Dieckmann C.L."/>
            <person name="Gladyshev V.N."/>
            <person name="Green P."/>
            <person name="Jorgensen R."/>
            <person name="Mayfield S."/>
            <person name="Mueller-Roeber B."/>
            <person name="Rajamani S."/>
            <person name="Sayre R.T."/>
            <person name="Brokstein P."/>
            <person name="Dubchak I."/>
            <person name="Goodstein D."/>
            <person name="Hornick L."/>
            <person name="Huang Y.W."/>
            <person name="Jhaveri J."/>
            <person name="Luo Y."/>
            <person name="Martinez D."/>
            <person name="Ngau W.C."/>
            <person name="Otillar B."/>
            <person name="Poliakov A."/>
            <person name="Porter A."/>
            <person name="Szajkowski L."/>
            <person name="Werner G."/>
            <person name="Zhou K."/>
            <person name="Grigoriev I.V."/>
            <person name="Rokhsar D.S."/>
            <person name="Grossman A.R."/>
        </authorList>
    </citation>
    <scope>NUCLEOTIDE SEQUENCE [LARGE SCALE GENOMIC DNA]</scope>
    <source>
        <strain evidence="3">CC-503</strain>
    </source>
</reference>
<feature type="compositionally biased region" description="Low complexity" evidence="1">
    <location>
        <begin position="1292"/>
        <end position="1323"/>
    </location>
</feature>
<feature type="compositionally biased region" description="Basic and acidic residues" evidence="1">
    <location>
        <begin position="816"/>
        <end position="841"/>
    </location>
</feature>
<feature type="compositionally biased region" description="Polar residues" evidence="1">
    <location>
        <begin position="247"/>
        <end position="257"/>
    </location>
</feature>
<feature type="region of interest" description="Disordered" evidence="1">
    <location>
        <begin position="1568"/>
        <end position="1589"/>
    </location>
</feature>
<feature type="compositionally biased region" description="Polar residues" evidence="1">
    <location>
        <begin position="453"/>
        <end position="463"/>
    </location>
</feature>
<gene>
    <name evidence="2" type="ORF">CHLRE_07g334575v5</name>
</gene>
<feature type="compositionally biased region" description="Basic and acidic residues" evidence="1">
    <location>
        <begin position="743"/>
        <end position="756"/>
    </location>
</feature>
<feature type="compositionally biased region" description="Basic and acidic residues" evidence="1">
    <location>
        <begin position="1711"/>
        <end position="1723"/>
    </location>
</feature>
<dbReference type="RefSeq" id="XP_042922811.1">
    <property type="nucleotide sequence ID" value="XM_043064243.1"/>
</dbReference>
<feature type="region of interest" description="Disordered" evidence="1">
    <location>
        <begin position="2071"/>
        <end position="2098"/>
    </location>
</feature>
<feature type="compositionally biased region" description="Low complexity" evidence="1">
    <location>
        <begin position="1360"/>
        <end position="1385"/>
    </location>
</feature>
<feature type="region of interest" description="Disordered" evidence="1">
    <location>
        <begin position="690"/>
        <end position="717"/>
    </location>
</feature>
<feature type="compositionally biased region" description="Gly residues" evidence="1">
    <location>
        <begin position="1324"/>
        <end position="1335"/>
    </location>
</feature>
<feature type="region of interest" description="Disordered" evidence="1">
    <location>
        <begin position="1"/>
        <end position="33"/>
    </location>
</feature>
<dbReference type="KEGG" id="cre:CHLRE_07g334575v5"/>
<feature type="region of interest" description="Disordered" evidence="1">
    <location>
        <begin position="816"/>
        <end position="910"/>
    </location>
</feature>
<feature type="compositionally biased region" description="Gly residues" evidence="1">
    <location>
        <begin position="1003"/>
        <end position="1015"/>
    </location>
</feature>
<feature type="compositionally biased region" description="Low complexity" evidence="1">
    <location>
        <begin position="842"/>
        <end position="857"/>
    </location>
</feature>
<evidence type="ECO:0000313" key="3">
    <source>
        <dbReference type="Proteomes" id="UP000006906"/>
    </source>
</evidence>
<feature type="compositionally biased region" description="Low complexity" evidence="1">
    <location>
        <begin position="1336"/>
        <end position="1347"/>
    </location>
</feature>
<feature type="compositionally biased region" description="Low complexity" evidence="1">
    <location>
        <begin position="574"/>
        <end position="585"/>
    </location>
</feature>
<feature type="region of interest" description="Disordered" evidence="1">
    <location>
        <begin position="396"/>
        <end position="419"/>
    </location>
</feature>
<feature type="region of interest" description="Disordered" evidence="1">
    <location>
        <begin position="2378"/>
        <end position="2468"/>
    </location>
</feature>
<feature type="compositionally biased region" description="Low complexity" evidence="1">
    <location>
        <begin position="116"/>
        <end position="125"/>
    </location>
</feature>
<feature type="region of interest" description="Disordered" evidence="1">
    <location>
        <begin position="1694"/>
        <end position="1723"/>
    </location>
</feature>
<accession>A0A2K3DK51</accession>
<feature type="compositionally biased region" description="Low complexity" evidence="1">
    <location>
        <begin position="984"/>
        <end position="1002"/>
    </location>
</feature>
<dbReference type="InParanoid" id="A0A2K3DK51"/>
<organism evidence="2 3">
    <name type="scientific">Chlamydomonas reinhardtii</name>
    <name type="common">Chlamydomonas smithii</name>
    <dbReference type="NCBI Taxonomy" id="3055"/>
    <lineage>
        <taxon>Eukaryota</taxon>
        <taxon>Viridiplantae</taxon>
        <taxon>Chlorophyta</taxon>
        <taxon>core chlorophytes</taxon>
        <taxon>Chlorophyceae</taxon>
        <taxon>CS clade</taxon>
        <taxon>Chlamydomonadales</taxon>
        <taxon>Chlamydomonadaceae</taxon>
        <taxon>Chlamydomonas</taxon>
    </lineage>
</organism>
<feature type="region of interest" description="Disordered" evidence="1">
    <location>
        <begin position="965"/>
        <end position="1015"/>
    </location>
</feature>
<feature type="compositionally biased region" description="Low complexity" evidence="1">
    <location>
        <begin position="897"/>
        <end position="910"/>
    </location>
</feature>
<dbReference type="Gramene" id="PNW80903">
    <property type="protein sequence ID" value="PNW80903"/>
    <property type="gene ID" value="CHLRE_07g334575v5"/>
</dbReference>
<feature type="compositionally biased region" description="Pro residues" evidence="1">
    <location>
        <begin position="288"/>
        <end position="302"/>
    </location>
</feature>
<feature type="compositionally biased region" description="Low complexity" evidence="1">
    <location>
        <begin position="272"/>
        <end position="283"/>
    </location>
</feature>
<feature type="region of interest" description="Disordered" evidence="1">
    <location>
        <begin position="2208"/>
        <end position="2245"/>
    </location>
</feature>
<feature type="compositionally biased region" description="Low complexity" evidence="1">
    <location>
        <begin position="316"/>
        <end position="329"/>
    </location>
</feature>
<feature type="region of interest" description="Disordered" evidence="1">
    <location>
        <begin position="156"/>
        <end position="186"/>
    </location>
</feature>
<feature type="compositionally biased region" description="Gly residues" evidence="1">
    <location>
        <begin position="1394"/>
        <end position="1404"/>
    </location>
</feature>
<evidence type="ECO:0000313" key="2">
    <source>
        <dbReference type="EMBL" id="PNW80903.1"/>
    </source>
</evidence>
<feature type="region of interest" description="Disordered" evidence="1">
    <location>
        <begin position="103"/>
        <end position="128"/>
    </location>
</feature>
<feature type="compositionally biased region" description="Low complexity" evidence="1">
    <location>
        <begin position="707"/>
        <end position="717"/>
    </location>
</feature>
<protein>
    <submittedName>
        <fullName evidence="2">Uncharacterized protein</fullName>
    </submittedName>
</protein>
<name>A0A2K3DK51_CHLRE</name>
<feature type="region of interest" description="Disordered" evidence="1">
    <location>
        <begin position="734"/>
        <end position="756"/>
    </location>
</feature>
<feature type="region of interest" description="Disordered" evidence="1">
    <location>
        <begin position="1659"/>
        <end position="1679"/>
    </location>
</feature>
<dbReference type="ExpressionAtlas" id="A0A2K3DK51">
    <property type="expression patterns" value="baseline and differential"/>
</dbReference>
<feature type="region of interest" description="Disordered" evidence="1">
    <location>
        <begin position="1497"/>
        <end position="1551"/>
    </location>
</feature>
<feature type="compositionally biased region" description="Basic and acidic residues" evidence="1">
    <location>
        <begin position="203"/>
        <end position="218"/>
    </location>
</feature>
<feature type="region of interest" description="Disordered" evidence="1">
    <location>
        <begin position="443"/>
        <end position="473"/>
    </location>
</feature>
<feature type="region of interest" description="Disordered" evidence="1">
    <location>
        <begin position="200"/>
        <end position="381"/>
    </location>
</feature>
<evidence type="ECO:0000256" key="1">
    <source>
        <dbReference type="SAM" id="MobiDB-lite"/>
    </source>
</evidence>
<dbReference type="GeneID" id="5725711"/>
<feature type="region of interest" description="Disordered" evidence="1">
    <location>
        <begin position="1620"/>
        <end position="1643"/>
    </location>
</feature>
<feature type="compositionally biased region" description="Low complexity" evidence="1">
    <location>
        <begin position="159"/>
        <end position="186"/>
    </location>
</feature>